<name>A0ABQ8UCZ3_9EUKA</name>
<protein>
    <recommendedName>
        <fullName evidence="2">Cyclin N-terminal domain-containing protein</fullName>
    </recommendedName>
</protein>
<comment type="caution">
    <text evidence="3">The sequence shown here is derived from an EMBL/GenBank/DDBJ whole genome shotgun (WGS) entry which is preliminary data.</text>
</comment>
<dbReference type="CDD" id="cd20557">
    <property type="entry name" value="CYCLIN_ScPCL1-like"/>
    <property type="match status" value="1"/>
</dbReference>
<feature type="region of interest" description="Disordered" evidence="1">
    <location>
        <begin position="478"/>
        <end position="504"/>
    </location>
</feature>
<dbReference type="Proteomes" id="UP001141327">
    <property type="component" value="Unassembled WGS sequence"/>
</dbReference>
<feature type="domain" description="Cyclin N-terminal" evidence="2">
    <location>
        <begin position="609"/>
        <end position="666"/>
    </location>
</feature>
<reference evidence="3" key="1">
    <citation type="journal article" date="2022" name="bioRxiv">
        <title>Genomics of Preaxostyla Flagellates Illuminates Evolutionary Transitions and the Path Towards Mitochondrial Loss.</title>
        <authorList>
            <person name="Novak L.V.F."/>
            <person name="Treitli S.C."/>
            <person name="Pyrih J."/>
            <person name="Halakuc P."/>
            <person name="Pipaliya S.V."/>
            <person name="Vacek V."/>
            <person name="Brzon O."/>
            <person name="Soukal P."/>
            <person name="Eme L."/>
            <person name="Dacks J.B."/>
            <person name="Karnkowska A."/>
            <person name="Elias M."/>
            <person name="Hampl V."/>
        </authorList>
    </citation>
    <scope>NUCLEOTIDE SEQUENCE</scope>
    <source>
        <strain evidence="3">RCP-MX</strain>
    </source>
</reference>
<evidence type="ECO:0000313" key="3">
    <source>
        <dbReference type="EMBL" id="KAJ4456247.1"/>
    </source>
</evidence>
<organism evidence="3 4">
    <name type="scientific">Paratrimastix pyriformis</name>
    <dbReference type="NCBI Taxonomy" id="342808"/>
    <lineage>
        <taxon>Eukaryota</taxon>
        <taxon>Metamonada</taxon>
        <taxon>Preaxostyla</taxon>
        <taxon>Paratrimastigidae</taxon>
        <taxon>Paratrimastix</taxon>
    </lineage>
</organism>
<dbReference type="PANTHER" id="PTHR15615:SF108">
    <property type="entry name" value="PROTEIN CNPPD1"/>
    <property type="match status" value="1"/>
</dbReference>
<dbReference type="InterPro" id="IPR006671">
    <property type="entry name" value="Cyclin_N"/>
</dbReference>
<evidence type="ECO:0000259" key="2">
    <source>
        <dbReference type="Pfam" id="PF00134"/>
    </source>
</evidence>
<gene>
    <name evidence="3" type="ORF">PAPYR_8618</name>
</gene>
<feature type="region of interest" description="Disordered" evidence="1">
    <location>
        <begin position="960"/>
        <end position="990"/>
    </location>
</feature>
<feature type="compositionally biased region" description="Basic residues" evidence="1">
    <location>
        <begin position="253"/>
        <end position="266"/>
    </location>
</feature>
<keyword evidence="4" id="KW-1185">Reference proteome</keyword>
<dbReference type="SUPFAM" id="SSF47954">
    <property type="entry name" value="Cyclin-like"/>
    <property type="match status" value="1"/>
</dbReference>
<dbReference type="InterPro" id="IPR036915">
    <property type="entry name" value="Cyclin-like_sf"/>
</dbReference>
<dbReference type="InterPro" id="IPR013922">
    <property type="entry name" value="Cyclin_PHO80-like"/>
</dbReference>
<evidence type="ECO:0000256" key="1">
    <source>
        <dbReference type="SAM" id="MobiDB-lite"/>
    </source>
</evidence>
<dbReference type="Pfam" id="PF00134">
    <property type="entry name" value="Cyclin_N"/>
    <property type="match status" value="1"/>
</dbReference>
<proteinExistence type="predicted"/>
<feature type="region of interest" description="Disordered" evidence="1">
    <location>
        <begin position="253"/>
        <end position="273"/>
    </location>
</feature>
<accession>A0ABQ8UCZ3</accession>
<feature type="region of interest" description="Disordered" evidence="1">
    <location>
        <begin position="10"/>
        <end position="43"/>
    </location>
</feature>
<evidence type="ECO:0000313" key="4">
    <source>
        <dbReference type="Proteomes" id="UP001141327"/>
    </source>
</evidence>
<dbReference type="Gene3D" id="1.10.472.10">
    <property type="entry name" value="Cyclin-like"/>
    <property type="match status" value="2"/>
</dbReference>
<dbReference type="PANTHER" id="PTHR15615">
    <property type="match status" value="1"/>
</dbReference>
<feature type="compositionally biased region" description="Low complexity" evidence="1">
    <location>
        <begin position="974"/>
        <end position="986"/>
    </location>
</feature>
<dbReference type="EMBL" id="JAPMOS010000077">
    <property type="protein sequence ID" value="KAJ4456247.1"/>
    <property type="molecule type" value="Genomic_DNA"/>
</dbReference>
<sequence length="1029" mass="108537">MFQTKVALARSVSMIPKGPHPRAPTPTPAEVEEPRAPPLPIADTTASGTVLRLQHSRSEYFSSAQTLPAFPRPAAASSSSTELRPISLRHSHSFLGHATPNLQQSADLLELSMSTTIPPGHVEVLPTMAPNAGMSTAMPPPLLPSLSTQDLSGAAGGSAVRLPISRSLSLSASLQLSGAVPVPCPCASPSGASSCLPVYSSTLAALALAQNMAKNRLPDLTYGIGDAGPPERRAAPPAALDLPAVVHIIHRHSRRRPAHHLKRSRSGSRDLTDSTSAALLLHGRHTSPMPAPPALSDVVLSKPQPAMPTPDGGMVVAAGAAAAMGGLPMAVELAPLVEGLTQHEFVWCVVGGVKRALVEGLTQHEFVCCGVVGGVMAVELAPLVEVSAHSLSFAPHILTLIHILPKQPPTAVAGPPPCLPVINALPKPTTATAHPPAAATTNPLLATTSTTAATAGTSIHPVSSLHSLRSVGSTASDSLLSISHMPPSNDPDDAPVRNGPQNPSHEERELYLTYTDMLLSDMAVPQQLAPGSAEEQEFARDPKMPISQWISTLLTTSNSAEEAVFVALIYLLRVHETNPQLPYTTVNIRRLFFVAMIIAHKKDTKDSQKETSVSLFFFVAMIIAHKSMEDLAHNNKNWSIIANRVFTLSQIRRMEFDFLSILHWDVLVTQEQYRDFLRFLQGTLHTMLVKGNPIATAAARRHGTVFGLPSNWETLAAAGGSKLPLPRVPKPLFCFFRKDDPAPVECAVWSVCGVVSVRCGQCAVWSVCGVVSVRCGQCAVWSVCDVVSVRCGQCAVWSVCDVVSVRCGQCAVWSVCGVVSVRCGQCAMWSVCGVVSVRCANVQLPVAGNSPIQPALYGTRKLLSHWMAHALSHCMTHATRPHPQQMASASCQSLVTAPYSQLTPTGGELYDLMVQQQTNVPCAVTTTPLAESPLFGPGPVQLLPSAPGDSACTFANHPLQMMTPGDSPQDDEGASAAGTAAATPTPEVGSRVELQPFGLGSEGMGFGCAAQVSLPAHPTISPKNACPPP</sequence>